<evidence type="ECO:0000313" key="2">
    <source>
        <dbReference type="Proteomes" id="UP000558488"/>
    </source>
</evidence>
<evidence type="ECO:0000313" key="1">
    <source>
        <dbReference type="EMBL" id="KAF6382583.1"/>
    </source>
</evidence>
<dbReference type="AlphaFoldDB" id="A0A7J8A7V4"/>
<accession>A0A7J8A7V4</accession>
<protein>
    <submittedName>
        <fullName evidence="1">Uncharacterized protein</fullName>
    </submittedName>
</protein>
<keyword evidence="2" id="KW-1185">Reference proteome</keyword>
<dbReference type="Proteomes" id="UP000558488">
    <property type="component" value="Unassembled WGS sequence"/>
</dbReference>
<sequence length="128" mass="14856">MQFFRTGVYQKIIHIAFNICLNFQVLKKLLCILDICQKLLKLQVCLKEHKISPGQFFLGVRALARRPKGPGFHSGHGHVVQSLALVRVYVSQDDVSLSFHLLPLFHFLKKYINGKKYPPVWIKKKKRT</sequence>
<proteinExistence type="predicted"/>
<reference evidence="1 2" key="1">
    <citation type="journal article" date="2020" name="Nature">
        <title>Six reference-quality genomes reveal evolution of bat adaptations.</title>
        <authorList>
            <person name="Jebb D."/>
            <person name="Huang Z."/>
            <person name="Pippel M."/>
            <person name="Hughes G.M."/>
            <person name="Lavrichenko K."/>
            <person name="Devanna P."/>
            <person name="Winkler S."/>
            <person name="Jermiin L.S."/>
            <person name="Skirmuntt E.C."/>
            <person name="Katzourakis A."/>
            <person name="Burkitt-Gray L."/>
            <person name="Ray D.A."/>
            <person name="Sullivan K.A.M."/>
            <person name="Roscito J.G."/>
            <person name="Kirilenko B.M."/>
            <person name="Davalos L.M."/>
            <person name="Corthals A.P."/>
            <person name="Power M.L."/>
            <person name="Jones G."/>
            <person name="Ransome R.D."/>
            <person name="Dechmann D.K.N."/>
            <person name="Locatelli A.G."/>
            <person name="Puechmaille S.J."/>
            <person name="Fedrigo O."/>
            <person name="Jarvis E.D."/>
            <person name="Hiller M."/>
            <person name="Vernes S.C."/>
            <person name="Myers E.W."/>
            <person name="Teeling E.C."/>
        </authorList>
    </citation>
    <scope>NUCLEOTIDE SEQUENCE [LARGE SCALE GENOMIC DNA]</scope>
    <source>
        <strain evidence="1">MPipKuh1</strain>
        <tissue evidence="1">Flight muscle</tissue>
    </source>
</reference>
<organism evidence="1 2">
    <name type="scientific">Pipistrellus kuhlii</name>
    <name type="common">Kuhl's pipistrelle</name>
    <dbReference type="NCBI Taxonomy" id="59472"/>
    <lineage>
        <taxon>Eukaryota</taxon>
        <taxon>Metazoa</taxon>
        <taxon>Chordata</taxon>
        <taxon>Craniata</taxon>
        <taxon>Vertebrata</taxon>
        <taxon>Euteleostomi</taxon>
        <taxon>Mammalia</taxon>
        <taxon>Eutheria</taxon>
        <taxon>Laurasiatheria</taxon>
        <taxon>Chiroptera</taxon>
        <taxon>Yangochiroptera</taxon>
        <taxon>Vespertilionidae</taxon>
        <taxon>Pipistrellus</taxon>
    </lineage>
</organism>
<gene>
    <name evidence="1" type="ORF">mPipKuh1_008939</name>
</gene>
<dbReference type="EMBL" id="JACAGB010000002">
    <property type="protein sequence ID" value="KAF6382583.1"/>
    <property type="molecule type" value="Genomic_DNA"/>
</dbReference>
<comment type="caution">
    <text evidence="1">The sequence shown here is derived from an EMBL/GenBank/DDBJ whole genome shotgun (WGS) entry which is preliminary data.</text>
</comment>
<name>A0A7J8A7V4_PIPKU</name>